<keyword evidence="1" id="KW-0175">Coiled coil</keyword>
<dbReference type="Gene3D" id="3.10.10.10">
    <property type="entry name" value="HIV Type 1 Reverse Transcriptase, subunit A, domain 1"/>
    <property type="match status" value="1"/>
</dbReference>
<dbReference type="AlphaFoldDB" id="A0A5D3BNE0"/>
<comment type="caution">
    <text evidence="3">The sequence shown here is derived from an EMBL/GenBank/DDBJ whole genome shotgun (WGS) entry which is preliminary data.</text>
</comment>
<dbReference type="InterPro" id="IPR043502">
    <property type="entry name" value="DNA/RNA_pol_sf"/>
</dbReference>
<dbReference type="SUPFAM" id="SSF56672">
    <property type="entry name" value="DNA/RNA polymerases"/>
    <property type="match status" value="1"/>
</dbReference>
<name>A0A5D3BNE0_CUCMM</name>
<dbReference type="EMBL" id="SSTD01017617">
    <property type="protein sequence ID" value="TYJ99678.1"/>
    <property type="molecule type" value="Genomic_DNA"/>
</dbReference>
<dbReference type="PANTHER" id="PTHR37984:SF15">
    <property type="entry name" value="INTEGRASE CATALYTIC DOMAIN-CONTAINING PROTEIN"/>
    <property type="match status" value="1"/>
</dbReference>
<keyword evidence="2" id="KW-0812">Transmembrane</keyword>
<feature type="coiled-coil region" evidence="1">
    <location>
        <begin position="48"/>
        <end position="75"/>
    </location>
</feature>
<keyword evidence="2" id="KW-1133">Transmembrane helix</keyword>
<evidence type="ECO:0000313" key="3">
    <source>
        <dbReference type="EMBL" id="TYJ99678.1"/>
    </source>
</evidence>
<reference evidence="3 4" key="1">
    <citation type="submission" date="2019-08" db="EMBL/GenBank/DDBJ databases">
        <title>Draft genome sequences of two oriental melons (Cucumis melo L. var makuwa).</title>
        <authorList>
            <person name="Kwon S.-Y."/>
        </authorList>
    </citation>
    <scope>NUCLEOTIDE SEQUENCE [LARGE SCALE GENOMIC DNA]</scope>
    <source>
        <strain evidence="4">cv. Chang Bougi</strain>
        <tissue evidence="3">Leaf</tissue>
    </source>
</reference>
<protein>
    <submittedName>
        <fullName evidence="3">WPP domain-interacting tail-anchored protein 2-like isoform X2</fullName>
    </submittedName>
</protein>
<evidence type="ECO:0000256" key="1">
    <source>
        <dbReference type="SAM" id="Coils"/>
    </source>
</evidence>
<proteinExistence type="predicted"/>
<dbReference type="PANTHER" id="PTHR37984">
    <property type="entry name" value="PROTEIN CBG26694"/>
    <property type="match status" value="1"/>
</dbReference>
<organism evidence="3 4">
    <name type="scientific">Cucumis melo var. makuwa</name>
    <name type="common">Oriental melon</name>
    <dbReference type="NCBI Taxonomy" id="1194695"/>
    <lineage>
        <taxon>Eukaryota</taxon>
        <taxon>Viridiplantae</taxon>
        <taxon>Streptophyta</taxon>
        <taxon>Embryophyta</taxon>
        <taxon>Tracheophyta</taxon>
        <taxon>Spermatophyta</taxon>
        <taxon>Magnoliopsida</taxon>
        <taxon>eudicotyledons</taxon>
        <taxon>Gunneridae</taxon>
        <taxon>Pentapetalae</taxon>
        <taxon>rosids</taxon>
        <taxon>fabids</taxon>
        <taxon>Cucurbitales</taxon>
        <taxon>Cucurbitaceae</taxon>
        <taxon>Benincaseae</taxon>
        <taxon>Cucumis</taxon>
    </lineage>
</organism>
<gene>
    <name evidence="3" type="ORF">E5676_scaffold562G00700</name>
</gene>
<keyword evidence="2" id="KW-0472">Membrane</keyword>
<evidence type="ECO:0000256" key="2">
    <source>
        <dbReference type="SAM" id="Phobius"/>
    </source>
</evidence>
<dbReference type="Proteomes" id="UP000321947">
    <property type="component" value="Unassembled WGS sequence"/>
</dbReference>
<sequence>MLSSRVIHLSTSPYSSPILPVKKKDGSWRFCVDYKPLNNVIIPDKFPMPVIEELVDELNEEVQVAQRRLAEYLGHIISGRGLEVDPEKIRSIKQWPKERPKEWIKWIHWAEYWFYTTYQEILGSNSISSYAWKITTPLIYYGDRETPNSTLDERLKERDIALGALKDHLRVAQEKTKKYADHKRRHVDFEEGDMVFLKIRLYRQMKSGYKKNDAGVWEGGYNVINLLGGLYDHMKSLFKTQDNVSVGGSTANSAAIESDLETTRRIDVAVLSSKHLFLVLPILIIIAAVYLSSLQD</sequence>
<evidence type="ECO:0000313" key="4">
    <source>
        <dbReference type="Proteomes" id="UP000321947"/>
    </source>
</evidence>
<accession>A0A5D3BNE0</accession>
<feature type="transmembrane region" description="Helical" evidence="2">
    <location>
        <begin position="275"/>
        <end position="293"/>
    </location>
</feature>
<dbReference type="InterPro" id="IPR050951">
    <property type="entry name" value="Retrovirus_Pol_polyprotein"/>
</dbReference>